<evidence type="ECO:0000313" key="1">
    <source>
        <dbReference type="EMBL" id="MFC7137292.1"/>
    </source>
</evidence>
<dbReference type="AlphaFoldDB" id="A0ABD5XQC4"/>
<evidence type="ECO:0000313" key="2">
    <source>
        <dbReference type="Proteomes" id="UP001596368"/>
    </source>
</evidence>
<dbReference type="Proteomes" id="UP001596368">
    <property type="component" value="Unassembled WGS sequence"/>
</dbReference>
<dbReference type="InterPro" id="IPR011991">
    <property type="entry name" value="ArsR-like_HTH"/>
</dbReference>
<proteinExistence type="predicted"/>
<dbReference type="SUPFAM" id="SSF46785">
    <property type="entry name" value="Winged helix' DNA-binding domain"/>
    <property type="match status" value="1"/>
</dbReference>
<protein>
    <submittedName>
        <fullName evidence="1">Winged helix-turn-helix domain-containing protein</fullName>
    </submittedName>
</protein>
<reference evidence="1 2" key="1">
    <citation type="journal article" date="2019" name="Int. J. Syst. Evol. Microbiol.">
        <title>The Global Catalogue of Microorganisms (GCM) 10K type strain sequencing project: providing services to taxonomists for standard genome sequencing and annotation.</title>
        <authorList>
            <consortium name="The Broad Institute Genomics Platform"/>
            <consortium name="The Broad Institute Genome Sequencing Center for Infectious Disease"/>
            <person name="Wu L."/>
            <person name="Ma J."/>
        </authorList>
    </citation>
    <scope>NUCLEOTIDE SEQUENCE [LARGE SCALE GENOMIC DNA]</scope>
    <source>
        <strain evidence="1 2">DT92</strain>
    </source>
</reference>
<organism evidence="1 2">
    <name type="scientific">Halobaculum litoreum</name>
    <dbReference type="NCBI Taxonomy" id="3031998"/>
    <lineage>
        <taxon>Archaea</taxon>
        <taxon>Methanobacteriati</taxon>
        <taxon>Methanobacteriota</taxon>
        <taxon>Stenosarchaea group</taxon>
        <taxon>Halobacteria</taxon>
        <taxon>Halobacteriales</taxon>
        <taxon>Haloferacaceae</taxon>
        <taxon>Halobaculum</taxon>
    </lineage>
</organism>
<name>A0ABD5XQC4_9EURY</name>
<dbReference type="EMBL" id="JBHSZG010000001">
    <property type="protein sequence ID" value="MFC7137292.1"/>
    <property type="molecule type" value="Genomic_DNA"/>
</dbReference>
<keyword evidence="2" id="KW-1185">Reference proteome</keyword>
<gene>
    <name evidence="1" type="ORF">ACFQRB_14220</name>
</gene>
<accession>A0ABD5XQC4</accession>
<dbReference type="Pfam" id="PF13412">
    <property type="entry name" value="HTH_24"/>
    <property type="match status" value="1"/>
</dbReference>
<comment type="caution">
    <text evidence="1">The sequence shown here is derived from an EMBL/GenBank/DDBJ whole genome shotgun (WGS) entry which is preliminary data.</text>
</comment>
<dbReference type="InterPro" id="IPR036388">
    <property type="entry name" value="WH-like_DNA-bd_sf"/>
</dbReference>
<dbReference type="Gene3D" id="1.10.10.10">
    <property type="entry name" value="Winged helix-like DNA-binding domain superfamily/Winged helix DNA-binding domain"/>
    <property type="match status" value="1"/>
</dbReference>
<sequence length="83" mass="9095">MENGPGRPPSVSDDQILGVFESAVDPVLTASEVAERLGMGRRGILTRLESLEEQGYLRSKKVGGRSTVWWYPGHSSTRPVNPE</sequence>
<dbReference type="InterPro" id="IPR036390">
    <property type="entry name" value="WH_DNA-bd_sf"/>
</dbReference>
<dbReference type="CDD" id="cd00090">
    <property type="entry name" value="HTH_ARSR"/>
    <property type="match status" value="1"/>
</dbReference>